<dbReference type="PANTHER" id="PTHR24220">
    <property type="entry name" value="IMPORT ATP-BINDING PROTEIN"/>
    <property type="match status" value="1"/>
</dbReference>
<dbReference type="EMBL" id="SMCQ01000018">
    <property type="protein sequence ID" value="TCV95303.1"/>
    <property type="molecule type" value="Genomic_DNA"/>
</dbReference>
<dbReference type="InterPro" id="IPR017871">
    <property type="entry name" value="ABC_transporter-like_CS"/>
</dbReference>
<comment type="caution">
    <text evidence="5">The sequence shown here is derived from an EMBL/GenBank/DDBJ whole genome shotgun (WGS) entry which is preliminary data.</text>
</comment>
<dbReference type="PROSITE" id="PS00211">
    <property type="entry name" value="ABC_TRANSPORTER_1"/>
    <property type="match status" value="1"/>
</dbReference>
<keyword evidence="3" id="KW-1133">Transmembrane helix</keyword>
<evidence type="ECO:0000256" key="3">
    <source>
        <dbReference type="SAM" id="Phobius"/>
    </source>
</evidence>
<evidence type="ECO:0000256" key="1">
    <source>
        <dbReference type="ARBA" id="ARBA00022741"/>
    </source>
</evidence>
<dbReference type="InterPro" id="IPR027417">
    <property type="entry name" value="P-loop_NTPase"/>
</dbReference>
<protein>
    <submittedName>
        <fullName evidence="5">ABC-type lipoprotein export system ATPase subunit</fullName>
    </submittedName>
</protein>
<dbReference type="InterPro" id="IPR015854">
    <property type="entry name" value="ABC_transpr_LolD-like"/>
</dbReference>
<feature type="transmembrane region" description="Helical" evidence="3">
    <location>
        <begin position="533"/>
        <end position="558"/>
    </location>
</feature>
<dbReference type="Gene3D" id="3.40.50.300">
    <property type="entry name" value="P-loop containing nucleotide triphosphate hydrolases"/>
    <property type="match status" value="1"/>
</dbReference>
<proteinExistence type="predicted"/>
<accession>A0A4R3YVP4</accession>
<evidence type="ECO:0000313" key="6">
    <source>
        <dbReference type="Proteomes" id="UP000295515"/>
    </source>
</evidence>
<evidence type="ECO:0000313" key="5">
    <source>
        <dbReference type="EMBL" id="TCV95303.1"/>
    </source>
</evidence>
<dbReference type="PROSITE" id="PS50893">
    <property type="entry name" value="ABC_TRANSPORTER_2"/>
    <property type="match status" value="1"/>
</dbReference>
<dbReference type="SMART" id="SM00382">
    <property type="entry name" value="AAA"/>
    <property type="match status" value="1"/>
</dbReference>
<dbReference type="InterPro" id="IPR003439">
    <property type="entry name" value="ABC_transporter-like_ATP-bd"/>
</dbReference>
<dbReference type="GO" id="GO:0022857">
    <property type="term" value="F:transmembrane transporter activity"/>
    <property type="evidence" value="ECO:0007669"/>
    <property type="project" value="TreeGrafter"/>
</dbReference>
<dbReference type="Proteomes" id="UP000295515">
    <property type="component" value="Unassembled WGS sequence"/>
</dbReference>
<dbReference type="SUPFAM" id="SSF52540">
    <property type="entry name" value="P-loop containing nucleoside triphosphate hydrolases"/>
    <property type="match status" value="1"/>
</dbReference>
<dbReference type="GO" id="GO:0005524">
    <property type="term" value="F:ATP binding"/>
    <property type="evidence" value="ECO:0007669"/>
    <property type="project" value="UniProtKB-KW"/>
</dbReference>
<name>A0A4R3YVP4_9FIRM</name>
<dbReference type="PANTHER" id="PTHR24220:SF86">
    <property type="entry name" value="ABC TRANSPORTER ABCH.1"/>
    <property type="match status" value="1"/>
</dbReference>
<dbReference type="GO" id="GO:0005886">
    <property type="term" value="C:plasma membrane"/>
    <property type="evidence" value="ECO:0007669"/>
    <property type="project" value="TreeGrafter"/>
</dbReference>
<dbReference type="GO" id="GO:0016887">
    <property type="term" value="F:ATP hydrolysis activity"/>
    <property type="evidence" value="ECO:0007669"/>
    <property type="project" value="InterPro"/>
</dbReference>
<dbReference type="GeneID" id="98916058"/>
<reference evidence="5 6" key="1">
    <citation type="submission" date="2019-03" db="EMBL/GenBank/DDBJ databases">
        <title>Genomic Encyclopedia of Type Strains, Phase IV (KMG-IV): sequencing the most valuable type-strain genomes for metagenomic binning, comparative biology and taxonomic classification.</title>
        <authorList>
            <person name="Goeker M."/>
        </authorList>
    </citation>
    <scope>NUCLEOTIDE SEQUENCE [LARGE SCALE GENOMIC DNA]</scope>
    <source>
        <strain evidence="5 6">DSM 29487</strain>
    </source>
</reference>
<sequence>MIELENISMKFTRNSIRINNLNIPENKITLIRGLSGSGKSTLLYKLALISKETQYKYFYHEQNLMTLSSHKKAYLRRYCIGYVFQDFCLLENMTIYECFQYYCHLINKKENKNELSELLEKVHLHNSLDQKIETLSGGEKQRLAIACVLLKNPEIIILDEPTSALDEINEREIFELLQEILKQQCTIILASHSYIANEYADTIYELNGEGICVVKQAKDEVYPGKQLSSKKDYSFLWFYIKHNFKSEKLMNCLMIMILSIGCLGVAAIEHTIWQSLNDIDARIDKLADYQLMIEFTDNDKTSGINNQDSIIKDITNQEGIKEIYPYYDLSVIVDEEEIPVYPLYAQNRLEGKLYKTLQEERHLYPSYHVVYKNIDQINKDTVYSHFIVNGKVQVKQDIPISGVMSIGKINAYNKSLDYMLMNYEDILQLVKKANGKPKESTYILFCDNINTLNSLMIYIANKYPDINILSTFQDVNLLINMKYETISMLQMEKVITVLLMVMMFIYLDYWMMKRREKELTILMANGVMRFEMGIILGIDQLIKMLTSFLIALLVIVILQFRGLSIPIFNLFSQIGIVLGVSFICSIVLSVIMIRKLNPEKIFRN</sequence>
<gene>
    <name evidence="5" type="ORF">EDD60_11822</name>
</gene>
<feature type="transmembrane region" description="Helical" evidence="3">
    <location>
        <begin position="494"/>
        <end position="512"/>
    </location>
</feature>
<feature type="transmembrane region" description="Helical" evidence="3">
    <location>
        <begin position="570"/>
        <end position="593"/>
    </location>
</feature>
<dbReference type="InterPro" id="IPR003593">
    <property type="entry name" value="AAA+_ATPase"/>
</dbReference>
<evidence type="ECO:0000259" key="4">
    <source>
        <dbReference type="PROSITE" id="PS50893"/>
    </source>
</evidence>
<organism evidence="5 6">
    <name type="scientific">Longibaculum muris</name>
    <dbReference type="NCBI Taxonomy" id="1796628"/>
    <lineage>
        <taxon>Bacteria</taxon>
        <taxon>Bacillati</taxon>
        <taxon>Bacillota</taxon>
        <taxon>Erysipelotrichia</taxon>
        <taxon>Erysipelotrichales</taxon>
        <taxon>Coprobacillaceae</taxon>
        <taxon>Longibaculum</taxon>
    </lineage>
</organism>
<keyword evidence="1" id="KW-0547">Nucleotide-binding</keyword>
<keyword evidence="6" id="KW-1185">Reference proteome</keyword>
<keyword evidence="5" id="KW-0449">Lipoprotein</keyword>
<dbReference type="RefSeq" id="WP_066444347.1">
    <property type="nucleotide sequence ID" value="NZ_DBGCPY010000120.1"/>
</dbReference>
<evidence type="ECO:0000256" key="2">
    <source>
        <dbReference type="ARBA" id="ARBA00022840"/>
    </source>
</evidence>
<keyword evidence="3" id="KW-0472">Membrane</keyword>
<dbReference type="AlphaFoldDB" id="A0A4R3YVP4"/>
<keyword evidence="2" id="KW-0067">ATP-binding</keyword>
<keyword evidence="3" id="KW-0812">Transmembrane</keyword>
<feature type="domain" description="ABC transporter" evidence="4">
    <location>
        <begin position="2"/>
        <end position="233"/>
    </location>
</feature>
<dbReference type="Pfam" id="PF00005">
    <property type="entry name" value="ABC_tran"/>
    <property type="match status" value="1"/>
</dbReference>